<dbReference type="InterPro" id="IPR017867">
    <property type="entry name" value="Tyr_phospatase_low_mol_wt"/>
</dbReference>
<dbReference type="EC" id="3.1.3.48" evidence="2"/>
<dbReference type="Gene3D" id="3.40.50.2300">
    <property type="match status" value="1"/>
</dbReference>
<evidence type="ECO:0000256" key="2">
    <source>
        <dbReference type="ARBA" id="ARBA00013064"/>
    </source>
</evidence>
<evidence type="ECO:0000256" key="4">
    <source>
        <dbReference type="ARBA" id="ARBA00022912"/>
    </source>
</evidence>
<feature type="active site" evidence="6">
    <location>
        <position position="14"/>
    </location>
</feature>
<dbReference type="Pfam" id="PF01451">
    <property type="entry name" value="LMWPc"/>
    <property type="match status" value="1"/>
</dbReference>
<organism evidence="8 9">
    <name type="scientific">Fibrobacter succinogenes</name>
    <name type="common">Bacteroides succinogenes</name>
    <dbReference type="NCBI Taxonomy" id="833"/>
    <lineage>
        <taxon>Bacteria</taxon>
        <taxon>Pseudomonadati</taxon>
        <taxon>Fibrobacterota</taxon>
        <taxon>Fibrobacteria</taxon>
        <taxon>Fibrobacterales</taxon>
        <taxon>Fibrobacteraceae</taxon>
        <taxon>Fibrobacter</taxon>
    </lineage>
</organism>
<dbReference type="PANTHER" id="PTHR11717:SF31">
    <property type="entry name" value="LOW MOLECULAR WEIGHT PROTEIN-TYROSINE-PHOSPHATASE ETP-RELATED"/>
    <property type="match status" value="1"/>
</dbReference>
<sequence>MKNILVVCTGNICRSPTGEYLLKKELGPDFHVMSAGLGALVDNPADKIAQKIALQHDIDMSAHRARQINLDILKWADLILVMENGHKRELLHKYPWLDGKVFRYGESHQVDIPDPYKRPENAYVLAWNFISKLTPYWVEKIRQSEAAK</sequence>
<feature type="domain" description="Phosphotyrosine protein phosphatase I" evidence="7">
    <location>
        <begin position="2"/>
        <end position="140"/>
    </location>
</feature>
<dbReference type="PANTHER" id="PTHR11717">
    <property type="entry name" value="LOW MOLECULAR WEIGHT PROTEIN TYROSINE PHOSPHATASE"/>
    <property type="match status" value="1"/>
</dbReference>
<comment type="catalytic activity">
    <reaction evidence="5">
        <text>O-phospho-L-tyrosyl-[protein] + H2O = L-tyrosyl-[protein] + phosphate</text>
        <dbReference type="Rhea" id="RHEA:10684"/>
        <dbReference type="Rhea" id="RHEA-COMP:10136"/>
        <dbReference type="Rhea" id="RHEA-COMP:20101"/>
        <dbReference type="ChEBI" id="CHEBI:15377"/>
        <dbReference type="ChEBI" id="CHEBI:43474"/>
        <dbReference type="ChEBI" id="CHEBI:46858"/>
        <dbReference type="ChEBI" id="CHEBI:61978"/>
        <dbReference type="EC" id="3.1.3.48"/>
    </reaction>
</comment>
<dbReference type="Proteomes" id="UP000255423">
    <property type="component" value="Unassembled WGS sequence"/>
</dbReference>
<name>A0A380S4M6_FIBSU</name>
<reference evidence="8 9" key="1">
    <citation type="submission" date="2017-08" db="EMBL/GenBank/DDBJ databases">
        <authorList>
            <person name="de Groot N.N."/>
        </authorList>
    </citation>
    <scope>NUCLEOTIDE SEQUENCE [LARGE SCALE GENOMIC DNA]</scope>
    <source>
        <strain evidence="8 9">HM2</strain>
    </source>
</reference>
<evidence type="ECO:0000259" key="7">
    <source>
        <dbReference type="SMART" id="SM00226"/>
    </source>
</evidence>
<dbReference type="EMBL" id="UHJL01000002">
    <property type="protein sequence ID" value="SUQ24065.1"/>
    <property type="molecule type" value="Genomic_DNA"/>
</dbReference>
<dbReference type="PRINTS" id="PR00719">
    <property type="entry name" value="LMWPTPASE"/>
</dbReference>
<dbReference type="InterPro" id="IPR023485">
    <property type="entry name" value="Ptyr_pPase"/>
</dbReference>
<dbReference type="RefSeq" id="WP_088661082.1">
    <property type="nucleotide sequence ID" value="NZ_UHJL01000002.1"/>
</dbReference>
<feature type="active site" description="Proton donor" evidence="6">
    <location>
        <position position="114"/>
    </location>
</feature>
<dbReference type="InterPro" id="IPR036196">
    <property type="entry name" value="Ptyr_pPase_sf"/>
</dbReference>
<keyword evidence="3" id="KW-0378">Hydrolase</keyword>
<dbReference type="SMART" id="SM00226">
    <property type="entry name" value="LMWPc"/>
    <property type="match status" value="1"/>
</dbReference>
<protein>
    <recommendedName>
        <fullName evidence="2">protein-tyrosine-phosphatase</fullName>
        <ecNumber evidence="2">3.1.3.48</ecNumber>
    </recommendedName>
</protein>
<evidence type="ECO:0000256" key="6">
    <source>
        <dbReference type="PIRSR" id="PIRSR617867-1"/>
    </source>
</evidence>
<dbReference type="AlphaFoldDB" id="A0A380S4M6"/>
<evidence type="ECO:0000256" key="1">
    <source>
        <dbReference type="ARBA" id="ARBA00011063"/>
    </source>
</evidence>
<comment type="similarity">
    <text evidence="1">Belongs to the low molecular weight phosphotyrosine protein phosphatase family.</text>
</comment>
<accession>A0A380S4M6</accession>
<dbReference type="SUPFAM" id="SSF52788">
    <property type="entry name" value="Phosphotyrosine protein phosphatases I"/>
    <property type="match status" value="1"/>
</dbReference>
<gene>
    <name evidence="8" type="ORF">SAMN05661053_1456</name>
</gene>
<proteinExistence type="inferred from homology"/>
<dbReference type="InterPro" id="IPR050438">
    <property type="entry name" value="LMW_PTPase"/>
</dbReference>
<dbReference type="GO" id="GO:0004725">
    <property type="term" value="F:protein tyrosine phosphatase activity"/>
    <property type="evidence" value="ECO:0007669"/>
    <property type="project" value="UniProtKB-EC"/>
</dbReference>
<dbReference type="CDD" id="cd16343">
    <property type="entry name" value="LMWPTP"/>
    <property type="match status" value="1"/>
</dbReference>
<evidence type="ECO:0000313" key="8">
    <source>
        <dbReference type="EMBL" id="SUQ24065.1"/>
    </source>
</evidence>
<evidence type="ECO:0000256" key="3">
    <source>
        <dbReference type="ARBA" id="ARBA00022801"/>
    </source>
</evidence>
<keyword evidence="4" id="KW-0904">Protein phosphatase</keyword>
<feature type="active site" description="Nucleophile" evidence="6">
    <location>
        <position position="8"/>
    </location>
</feature>
<evidence type="ECO:0000313" key="9">
    <source>
        <dbReference type="Proteomes" id="UP000255423"/>
    </source>
</evidence>
<evidence type="ECO:0000256" key="5">
    <source>
        <dbReference type="ARBA" id="ARBA00051722"/>
    </source>
</evidence>